<evidence type="ECO:0000313" key="3">
    <source>
        <dbReference type="Proteomes" id="UP000625574"/>
    </source>
</evidence>
<dbReference type="EMBL" id="JAEIOT010000015">
    <property type="protein sequence ID" value="MBI9001550.1"/>
    <property type="molecule type" value="Genomic_DNA"/>
</dbReference>
<protein>
    <submittedName>
        <fullName evidence="2">Uncharacterized protein</fullName>
    </submittedName>
</protein>
<proteinExistence type="predicted"/>
<organism evidence="2 3">
    <name type="scientific">Corynebacterium marambiense</name>
    <dbReference type="NCBI Taxonomy" id="2765364"/>
    <lineage>
        <taxon>Bacteria</taxon>
        <taxon>Bacillati</taxon>
        <taxon>Actinomycetota</taxon>
        <taxon>Actinomycetes</taxon>
        <taxon>Mycobacteriales</taxon>
        <taxon>Corynebacteriaceae</taxon>
        <taxon>Corynebacterium</taxon>
    </lineage>
</organism>
<gene>
    <name evidence="2" type="ORF">JDV76_11335</name>
</gene>
<accession>A0ABS0W0Z7</accession>
<evidence type="ECO:0000313" key="2">
    <source>
        <dbReference type="EMBL" id="MBI9001550.1"/>
    </source>
</evidence>
<dbReference type="Proteomes" id="UP000625574">
    <property type="component" value="Unassembled WGS sequence"/>
</dbReference>
<evidence type="ECO:0000256" key="1">
    <source>
        <dbReference type="SAM" id="MobiDB-lite"/>
    </source>
</evidence>
<name>A0ABS0W0Z7_9CORY</name>
<feature type="region of interest" description="Disordered" evidence="1">
    <location>
        <begin position="129"/>
        <end position="156"/>
    </location>
</feature>
<dbReference type="RefSeq" id="WP_198737001.1">
    <property type="nucleotide sequence ID" value="NZ_JAEIOT010000015.1"/>
</dbReference>
<sequence length="156" mass="16921">MRAASTAAAAAVCYPANPPMVTTLTRSRNCRSQAPNQPVKAFAQRTWTMSPADRPTRYPSTTGVKVHQNGGERAAALPANLCSSTPSTRPPFKVMPIVVDQIPHGFYCEAVNQGPTHTECCYEDRGKTLARSTAEPLQDPPRAPAGNRGPRFCRKR</sequence>
<comment type="caution">
    <text evidence="2">The sequence shown here is derived from an EMBL/GenBank/DDBJ whole genome shotgun (WGS) entry which is preliminary data.</text>
</comment>
<keyword evidence="3" id="KW-1185">Reference proteome</keyword>
<reference evidence="2 3" key="1">
    <citation type="submission" date="2020-12" db="EMBL/GenBank/DDBJ databases">
        <title>Genome public.</title>
        <authorList>
            <person name="Sun Q."/>
        </authorList>
    </citation>
    <scope>NUCLEOTIDE SEQUENCE [LARGE SCALE GENOMIC DNA]</scope>
    <source>
        <strain evidence="2 3">CCM 8864</strain>
    </source>
</reference>